<evidence type="ECO:0000256" key="1">
    <source>
        <dbReference type="ARBA" id="ARBA00009884"/>
    </source>
</evidence>
<gene>
    <name evidence="2" type="ORF">C1SCF055_LOCUS12173</name>
</gene>
<keyword evidence="5" id="KW-1185">Reference proteome</keyword>
<dbReference type="OrthoDB" id="10262287at2759"/>
<dbReference type="EMBL" id="CAMXCT030000905">
    <property type="protein sequence ID" value="CAL4771964.1"/>
    <property type="molecule type" value="Genomic_DNA"/>
</dbReference>
<reference evidence="3" key="2">
    <citation type="submission" date="2024-04" db="EMBL/GenBank/DDBJ databases">
        <authorList>
            <person name="Chen Y."/>
            <person name="Shah S."/>
            <person name="Dougan E. K."/>
            <person name="Thang M."/>
            <person name="Chan C."/>
        </authorList>
    </citation>
    <scope>NUCLEOTIDE SEQUENCE [LARGE SCALE GENOMIC DNA]</scope>
</reference>
<comment type="caution">
    <text evidence="2">The sequence shown here is derived from an EMBL/GenBank/DDBJ whole genome shotgun (WGS) entry which is preliminary data.</text>
</comment>
<dbReference type="Proteomes" id="UP001152797">
    <property type="component" value="Unassembled WGS sequence"/>
</dbReference>
<dbReference type="Pfam" id="PF00995">
    <property type="entry name" value="Sec1"/>
    <property type="match status" value="1"/>
</dbReference>
<dbReference type="InterPro" id="IPR036045">
    <property type="entry name" value="Sec1-like_sf"/>
</dbReference>
<reference evidence="2" key="1">
    <citation type="submission" date="2022-10" db="EMBL/GenBank/DDBJ databases">
        <authorList>
            <person name="Chen Y."/>
            <person name="Dougan E. K."/>
            <person name="Chan C."/>
            <person name="Rhodes N."/>
            <person name="Thang M."/>
        </authorList>
    </citation>
    <scope>NUCLEOTIDE SEQUENCE</scope>
</reference>
<name>A0A9P1FSA8_9DINO</name>
<organism evidence="2">
    <name type="scientific">Cladocopium goreaui</name>
    <dbReference type="NCBI Taxonomy" id="2562237"/>
    <lineage>
        <taxon>Eukaryota</taxon>
        <taxon>Sar</taxon>
        <taxon>Alveolata</taxon>
        <taxon>Dinophyceae</taxon>
        <taxon>Suessiales</taxon>
        <taxon>Symbiodiniaceae</taxon>
        <taxon>Cladocopium</taxon>
    </lineage>
</organism>
<dbReference type="EMBL" id="CAMXCT020000905">
    <property type="protein sequence ID" value="CAL1138027.1"/>
    <property type="molecule type" value="Genomic_DNA"/>
</dbReference>
<dbReference type="PANTHER" id="PTHR11679">
    <property type="entry name" value="VESICLE PROTEIN SORTING-ASSOCIATED"/>
    <property type="match status" value="1"/>
</dbReference>
<dbReference type="InterPro" id="IPR001619">
    <property type="entry name" value="Sec1-like"/>
</dbReference>
<evidence type="ECO:0000313" key="5">
    <source>
        <dbReference type="Proteomes" id="UP001152797"/>
    </source>
</evidence>
<feature type="non-terminal residue" evidence="2">
    <location>
        <position position="1"/>
    </location>
</feature>
<dbReference type="InterPro" id="IPR027482">
    <property type="entry name" value="Sec1-like_dom2"/>
</dbReference>
<evidence type="ECO:0000313" key="2">
    <source>
        <dbReference type="EMBL" id="CAI3984652.1"/>
    </source>
</evidence>
<proteinExistence type="inferred from homology"/>
<dbReference type="AlphaFoldDB" id="A0A9P1FSA8"/>
<dbReference type="EMBL" id="CAMXCT010000905">
    <property type="protein sequence ID" value="CAI3984652.1"/>
    <property type="molecule type" value="Genomic_DNA"/>
</dbReference>
<sequence>SYGFEHTLTLENMEGAGLLRQQGPGKSGWGSIKRQFNLFVEDGTDQDVSYAYSGYAPLSVRLVQMTRSQPKGWIAVKDALSLLHGPAQELQQPAVREQDPRKPQLVLVCFLGGVTYGEIAALRRLAQLEEGRRRFLIVTSEYINPKKLFESMRCEAVLNLPPLDATKTAASGEARRGFGGFWPTAR</sequence>
<dbReference type="GO" id="GO:0016192">
    <property type="term" value="P:vesicle-mediated transport"/>
    <property type="evidence" value="ECO:0007669"/>
    <property type="project" value="InterPro"/>
</dbReference>
<evidence type="ECO:0000313" key="3">
    <source>
        <dbReference type="EMBL" id="CAL1138027.1"/>
    </source>
</evidence>
<protein>
    <submittedName>
        <fullName evidence="4">Vacuolar protein sorting-associated protein 33A (R-vps33a)</fullName>
    </submittedName>
</protein>
<evidence type="ECO:0000313" key="4">
    <source>
        <dbReference type="EMBL" id="CAL4771964.1"/>
    </source>
</evidence>
<dbReference type="Gene3D" id="3.40.50.1910">
    <property type="match status" value="1"/>
</dbReference>
<dbReference type="SUPFAM" id="SSF56815">
    <property type="entry name" value="Sec1/munc18-like (SM) proteins"/>
    <property type="match status" value="1"/>
</dbReference>
<accession>A0A9P1FSA8</accession>
<comment type="similarity">
    <text evidence="1">Belongs to the STXBP/unc-18/SEC1 family.</text>
</comment>